<organism evidence="4 5">
    <name type="scientific">Protopolystoma xenopodis</name>
    <dbReference type="NCBI Taxonomy" id="117903"/>
    <lineage>
        <taxon>Eukaryota</taxon>
        <taxon>Metazoa</taxon>
        <taxon>Spiralia</taxon>
        <taxon>Lophotrochozoa</taxon>
        <taxon>Platyhelminthes</taxon>
        <taxon>Monogenea</taxon>
        <taxon>Polyopisthocotylea</taxon>
        <taxon>Polystomatidea</taxon>
        <taxon>Polystomatidae</taxon>
        <taxon>Protopolystoma</taxon>
    </lineage>
</organism>
<feature type="region of interest" description="Disordered" evidence="2">
    <location>
        <begin position="1"/>
        <end position="23"/>
    </location>
</feature>
<accession>A0A3S5A5S2</accession>
<dbReference type="Gene3D" id="2.60.60.20">
    <property type="entry name" value="PLAT/LH2 domain"/>
    <property type="match status" value="1"/>
</dbReference>
<comment type="caution">
    <text evidence="1">Lacks conserved residue(s) required for the propagation of feature annotation.</text>
</comment>
<sequence length="70" mass="7668">MGASDPLLPGPVVRHDSTDRSTSKRRLFEAGSKDTFQVMLPNVGLPYKLRIGHDGKGALSGWHLDQINQP</sequence>
<keyword evidence="5" id="KW-1185">Reference proteome</keyword>
<protein>
    <recommendedName>
        <fullName evidence="3">PLAT domain-containing protein</fullName>
    </recommendedName>
</protein>
<gene>
    <name evidence="4" type="ORF">PXEA_LOCUS1212</name>
</gene>
<name>A0A3S5A5S2_9PLAT</name>
<evidence type="ECO:0000313" key="5">
    <source>
        <dbReference type="Proteomes" id="UP000784294"/>
    </source>
</evidence>
<evidence type="ECO:0000256" key="2">
    <source>
        <dbReference type="SAM" id="MobiDB-lite"/>
    </source>
</evidence>
<dbReference type="AlphaFoldDB" id="A0A3S5A5S2"/>
<dbReference type="InterPro" id="IPR001024">
    <property type="entry name" value="PLAT/LH2_dom"/>
</dbReference>
<comment type="caution">
    <text evidence="4">The sequence shown here is derived from an EMBL/GenBank/DDBJ whole genome shotgun (WGS) entry which is preliminary data.</text>
</comment>
<evidence type="ECO:0000256" key="1">
    <source>
        <dbReference type="PROSITE-ProRule" id="PRU00152"/>
    </source>
</evidence>
<dbReference type="EMBL" id="CAAALY010002445">
    <property type="protein sequence ID" value="VEL07772.1"/>
    <property type="molecule type" value="Genomic_DNA"/>
</dbReference>
<dbReference type="SUPFAM" id="SSF49723">
    <property type="entry name" value="Lipase/lipooxygenase domain (PLAT/LH2 domain)"/>
    <property type="match status" value="1"/>
</dbReference>
<feature type="compositionally biased region" description="Basic and acidic residues" evidence="2">
    <location>
        <begin position="13"/>
        <end position="23"/>
    </location>
</feature>
<evidence type="ECO:0000313" key="4">
    <source>
        <dbReference type="EMBL" id="VEL07772.1"/>
    </source>
</evidence>
<feature type="domain" description="PLAT" evidence="3">
    <location>
        <begin position="1"/>
        <end position="70"/>
    </location>
</feature>
<reference evidence="4" key="1">
    <citation type="submission" date="2018-11" db="EMBL/GenBank/DDBJ databases">
        <authorList>
            <consortium name="Pathogen Informatics"/>
        </authorList>
    </citation>
    <scope>NUCLEOTIDE SEQUENCE</scope>
</reference>
<proteinExistence type="predicted"/>
<dbReference type="PROSITE" id="PS50095">
    <property type="entry name" value="PLAT"/>
    <property type="match status" value="1"/>
</dbReference>
<dbReference type="Proteomes" id="UP000784294">
    <property type="component" value="Unassembled WGS sequence"/>
</dbReference>
<evidence type="ECO:0000259" key="3">
    <source>
        <dbReference type="PROSITE" id="PS50095"/>
    </source>
</evidence>
<dbReference type="InterPro" id="IPR036392">
    <property type="entry name" value="PLAT/LH2_dom_sf"/>
</dbReference>